<dbReference type="EMBL" id="DVIQ01000104">
    <property type="protein sequence ID" value="HIS32863.1"/>
    <property type="molecule type" value="Genomic_DNA"/>
</dbReference>
<evidence type="ECO:0008006" key="4">
    <source>
        <dbReference type="Google" id="ProtNLM"/>
    </source>
</evidence>
<gene>
    <name evidence="2" type="ORF">IAB44_15165</name>
</gene>
<keyword evidence="1" id="KW-0812">Transmembrane</keyword>
<dbReference type="AlphaFoldDB" id="A0A9D1EVW6"/>
<feature type="transmembrane region" description="Helical" evidence="1">
    <location>
        <begin position="20"/>
        <end position="51"/>
    </location>
</feature>
<evidence type="ECO:0000256" key="1">
    <source>
        <dbReference type="SAM" id="Phobius"/>
    </source>
</evidence>
<evidence type="ECO:0000313" key="3">
    <source>
        <dbReference type="Proteomes" id="UP000823935"/>
    </source>
</evidence>
<accession>A0A9D1EVW6</accession>
<sequence length="116" mass="12843">MFYDDMYGSHYGSPRPRSSMATAALVCGVLSLCGTFCLYFAIPIAALGILFSYFAKGQDFITDAKARSAMWLCIVGLIIAVVLTVVSMVNMFSYTGNTQINPYYEQYFEQYFNGAA</sequence>
<comment type="caution">
    <text evidence="2">The sequence shown here is derived from an EMBL/GenBank/DDBJ whole genome shotgun (WGS) entry which is preliminary data.</text>
</comment>
<name>A0A9D1EVW6_9FIRM</name>
<dbReference type="Proteomes" id="UP000823935">
    <property type="component" value="Unassembled WGS sequence"/>
</dbReference>
<organism evidence="2 3">
    <name type="scientific">Candidatus Limivivens intestinipullorum</name>
    <dbReference type="NCBI Taxonomy" id="2840858"/>
    <lineage>
        <taxon>Bacteria</taxon>
        <taxon>Bacillati</taxon>
        <taxon>Bacillota</taxon>
        <taxon>Clostridia</taxon>
        <taxon>Lachnospirales</taxon>
        <taxon>Lachnospiraceae</taxon>
        <taxon>Lachnospiraceae incertae sedis</taxon>
        <taxon>Candidatus Limivivens</taxon>
    </lineage>
</organism>
<protein>
    <recommendedName>
        <fullName evidence="4">DUF4190 domain-containing protein</fullName>
    </recommendedName>
</protein>
<feature type="transmembrane region" description="Helical" evidence="1">
    <location>
        <begin position="71"/>
        <end position="94"/>
    </location>
</feature>
<keyword evidence="1" id="KW-1133">Transmembrane helix</keyword>
<reference evidence="2" key="2">
    <citation type="journal article" date="2021" name="PeerJ">
        <title>Extensive microbial diversity within the chicken gut microbiome revealed by metagenomics and culture.</title>
        <authorList>
            <person name="Gilroy R."/>
            <person name="Ravi A."/>
            <person name="Getino M."/>
            <person name="Pursley I."/>
            <person name="Horton D.L."/>
            <person name="Alikhan N.F."/>
            <person name="Baker D."/>
            <person name="Gharbi K."/>
            <person name="Hall N."/>
            <person name="Watson M."/>
            <person name="Adriaenssens E.M."/>
            <person name="Foster-Nyarko E."/>
            <person name="Jarju S."/>
            <person name="Secka A."/>
            <person name="Antonio M."/>
            <person name="Oren A."/>
            <person name="Chaudhuri R.R."/>
            <person name="La Ragione R."/>
            <person name="Hildebrand F."/>
            <person name="Pallen M.J."/>
        </authorList>
    </citation>
    <scope>NUCLEOTIDE SEQUENCE</scope>
    <source>
        <strain evidence="2">CHK190-19873</strain>
    </source>
</reference>
<keyword evidence="1" id="KW-0472">Membrane</keyword>
<proteinExistence type="predicted"/>
<reference evidence="2" key="1">
    <citation type="submission" date="2020-10" db="EMBL/GenBank/DDBJ databases">
        <authorList>
            <person name="Gilroy R."/>
        </authorList>
    </citation>
    <scope>NUCLEOTIDE SEQUENCE</scope>
    <source>
        <strain evidence="2">CHK190-19873</strain>
    </source>
</reference>
<evidence type="ECO:0000313" key="2">
    <source>
        <dbReference type="EMBL" id="HIS32863.1"/>
    </source>
</evidence>